<gene>
    <name evidence="1" type="ORF">BD293_2927</name>
</gene>
<keyword evidence="2" id="KW-1185">Reference proteome</keyword>
<dbReference type="OrthoDB" id="7871465at2"/>
<comment type="caution">
    <text evidence="1">The sequence shown here is derived from an EMBL/GenBank/DDBJ whole genome shotgun (WGS) entry which is preliminary data.</text>
</comment>
<reference evidence="1 2" key="1">
    <citation type="submission" date="2019-06" db="EMBL/GenBank/DDBJ databases">
        <title>Genomic Encyclopedia of Archaeal and Bacterial Type Strains, Phase II (KMG-II): from individual species to whole genera.</title>
        <authorList>
            <person name="Goeker M."/>
        </authorList>
    </citation>
    <scope>NUCLEOTIDE SEQUENCE [LARGE SCALE GENOMIC DNA]</scope>
    <source>
        <strain evidence="1 2">DSM 18423</strain>
    </source>
</reference>
<protein>
    <submittedName>
        <fullName evidence="1">Uncharacterized protein</fullName>
    </submittedName>
</protein>
<evidence type="ECO:0000313" key="1">
    <source>
        <dbReference type="EMBL" id="TQM94258.1"/>
    </source>
</evidence>
<organism evidence="1 2">
    <name type="scientific">Roseinatronobacter monicus</name>
    <dbReference type="NCBI Taxonomy" id="393481"/>
    <lineage>
        <taxon>Bacteria</taxon>
        <taxon>Pseudomonadati</taxon>
        <taxon>Pseudomonadota</taxon>
        <taxon>Alphaproteobacteria</taxon>
        <taxon>Rhodobacterales</taxon>
        <taxon>Paracoccaceae</taxon>
        <taxon>Roseinatronobacter</taxon>
    </lineage>
</organism>
<dbReference type="EMBL" id="VFPT01000001">
    <property type="protein sequence ID" value="TQM94258.1"/>
    <property type="molecule type" value="Genomic_DNA"/>
</dbReference>
<proteinExistence type="predicted"/>
<sequence length="151" mass="16890">MTKHSRKHTGAQVRSQSFPVISSSKQFDWDADYNDLIASSDRQTPATPAPEPATQSKAAFVLHGARRYVAPLGFCGLFLVAVAFEKLDTERLFSDVATDLRTGTAVTAVPWAEVMPPELQVYDQHQFRRFAQGLQRMTTPDLLSYTKSREI</sequence>
<dbReference type="RefSeq" id="WP_142082750.1">
    <property type="nucleotide sequence ID" value="NZ_VFPT01000001.1"/>
</dbReference>
<accession>A0A543KGP1</accession>
<dbReference type="AlphaFoldDB" id="A0A543KGP1"/>
<evidence type="ECO:0000313" key="2">
    <source>
        <dbReference type="Proteomes" id="UP000320582"/>
    </source>
</evidence>
<name>A0A543KGP1_9RHOB</name>
<dbReference type="Proteomes" id="UP000320582">
    <property type="component" value="Unassembled WGS sequence"/>
</dbReference>